<dbReference type="OMA" id="MYWISAS"/>
<keyword evidence="3 8" id="KW-0812">Transmembrane</keyword>
<feature type="transmembrane region" description="Helical" evidence="8">
    <location>
        <begin position="312"/>
        <end position="336"/>
    </location>
</feature>
<dbReference type="Proteomes" id="UP000001514">
    <property type="component" value="Unassembled WGS sequence"/>
</dbReference>
<dbReference type="InParanoid" id="D8RCZ9"/>
<feature type="transmembrane region" description="Helical" evidence="8">
    <location>
        <begin position="266"/>
        <end position="288"/>
    </location>
</feature>
<evidence type="ECO:0000313" key="10">
    <source>
        <dbReference type="EMBL" id="EFJ30230.1"/>
    </source>
</evidence>
<dbReference type="eggNOG" id="KOG1303">
    <property type="taxonomic scope" value="Eukaryota"/>
</dbReference>
<keyword evidence="11" id="KW-1185">Reference proteome</keyword>
<dbReference type="GO" id="GO:0016020">
    <property type="term" value="C:membrane"/>
    <property type="evidence" value="ECO:0000318"/>
    <property type="project" value="GO_Central"/>
</dbReference>
<protein>
    <recommendedName>
        <fullName evidence="9">Amino acid transporter transmembrane domain-containing protein</fullName>
    </recommendedName>
</protein>
<feature type="transmembrane region" description="Helical" evidence="8">
    <location>
        <begin position="83"/>
        <end position="101"/>
    </location>
</feature>
<evidence type="ECO:0000313" key="11">
    <source>
        <dbReference type="Proteomes" id="UP000001514"/>
    </source>
</evidence>
<evidence type="ECO:0000256" key="7">
    <source>
        <dbReference type="SAM" id="MobiDB-lite"/>
    </source>
</evidence>
<name>D8RCZ9_SELML</name>
<keyword evidence="2" id="KW-0813">Transport</keyword>
<feature type="transmembrane region" description="Helical" evidence="8">
    <location>
        <begin position="380"/>
        <end position="400"/>
    </location>
</feature>
<dbReference type="AlphaFoldDB" id="D8RCZ9"/>
<evidence type="ECO:0000256" key="8">
    <source>
        <dbReference type="SAM" id="Phobius"/>
    </source>
</evidence>
<feature type="transmembrane region" description="Helical" evidence="8">
    <location>
        <begin position="138"/>
        <end position="164"/>
    </location>
</feature>
<dbReference type="HOGENOM" id="CLU_027994_2_0_1"/>
<dbReference type="GO" id="GO:0003333">
    <property type="term" value="P:amino acid transmembrane transport"/>
    <property type="evidence" value="ECO:0000318"/>
    <property type="project" value="GO_Central"/>
</dbReference>
<feature type="transmembrane region" description="Helical" evidence="8">
    <location>
        <begin position="357"/>
        <end position="374"/>
    </location>
</feature>
<sequence length="473" mass="52885">MSSTPNASGSAGNQRNSDQEKPLLLPTTKGFSARDEIARVFFRGGSSFDAWLTACTAQVAQVLLTLPYSFAQMGMVQGILFQLVYGLLGCWSCYMTTSLYADYVRILDRQNSRRDDHIIQWYEVLGGLLGEGWKMAGLVYNCILLLCTATIQLIACGSTVWYINDSFEKRTWTYIFGAGCFLTIFVPTARNYRLWAFVGIFMTTYTAWFMTISAVIHGKVESVEHSGAKSSVQYFTGGTNILYAFGGHAVTLEIMDAMHKPKSFKIVYLCAVLYIFTLTIPSAASVYWRFGDAMLHNPNALAVFPRTRFRDAAVVLMLAHQFIEFGVLALPIFVMWEKLLGVHHSKKHYIVKSLSRIPIVLVIWFIAIMIPFFGPINSVVGALLSSVAVYILPCVAFMYARQAPESRKGALEQPPCWLLRSWVPMYCINLGSVLWVAIVGVGFGGWASVSNLMEKISSFGFFARCYQCNSTRH</sequence>
<keyword evidence="6 8" id="KW-0472">Membrane</keyword>
<feature type="transmembrane region" description="Helical" evidence="8">
    <location>
        <begin position="421"/>
        <end position="447"/>
    </location>
</feature>
<accession>D8RCZ9</accession>
<evidence type="ECO:0000256" key="3">
    <source>
        <dbReference type="ARBA" id="ARBA00022692"/>
    </source>
</evidence>
<dbReference type="STRING" id="88036.D8RCZ9"/>
<evidence type="ECO:0000256" key="1">
    <source>
        <dbReference type="ARBA" id="ARBA00004370"/>
    </source>
</evidence>
<proteinExistence type="predicted"/>
<feature type="transmembrane region" description="Helical" evidence="8">
    <location>
        <begin position="171"/>
        <end position="189"/>
    </location>
</feature>
<evidence type="ECO:0000259" key="9">
    <source>
        <dbReference type="Pfam" id="PF01490"/>
    </source>
</evidence>
<evidence type="ECO:0000256" key="4">
    <source>
        <dbReference type="ARBA" id="ARBA00022970"/>
    </source>
</evidence>
<evidence type="ECO:0000256" key="5">
    <source>
        <dbReference type="ARBA" id="ARBA00022989"/>
    </source>
</evidence>
<dbReference type="OrthoDB" id="40134at2759"/>
<keyword evidence="4" id="KW-0029">Amino-acid transport</keyword>
<gene>
    <name evidence="10" type="ORF">SELMODRAFT_90513</name>
</gene>
<feature type="domain" description="Amino acid transporter transmembrane" evidence="9">
    <location>
        <begin position="44"/>
        <end position="437"/>
    </location>
</feature>
<keyword evidence="5 8" id="KW-1133">Transmembrane helix</keyword>
<reference evidence="10 11" key="1">
    <citation type="journal article" date="2011" name="Science">
        <title>The Selaginella genome identifies genetic changes associated with the evolution of vascular plants.</title>
        <authorList>
            <person name="Banks J.A."/>
            <person name="Nishiyama T."/>
            <person name="Hasebe M."/>
            <person name="Bowman J.L."/>
            <person name="Gribskov M."/>
            <person name="dePamphilis C."/>
            <person name="Albert V.A."/>
            <person name="Aono N."/>
            <person name="Aoyama T."/>
            <person name="Ambrose B.A."/>
            <person name="Ashton N.W."/>
            <person name="Axtell M.J."/>
            <person name="Barker E."/>
            <person name="Barker M.S."/>
            <person name="Bennetzen J.L."/>
            <person name="Bonawitz N.D."/>
            <person name="Chapple C."/>
            <person name="Cheng C."/>
            <person name="Correa L.G."/>
            <person name="Dacre M."/>
            <person name="DeBarry J."/>
            <person name="Dreyer I."/>
            <person name="Elias M."/>
            <person name="Engstrom E.M."/>
            <person name="Estelle M."/>
            <person name="Feng L."/>
            <person name="Finet C."/>
            <person name="Floyd S.K."/>
            <person name="Frommer W.B."/>
            <person name="Fujita T."/>
            <person name="Gramzow L."/>
            <person name="Gutensohn M."/>
            <person name="Harholt J."/>
            <person name="Hattori M."/>
            <person name="Heyl A."/>
            <person name="Hirai T."/>
            <person name="Hiwatashi Y."/>
            <person name="Ishikawa M."/>
            <person name="Iwata M."/>
            <person name="Karol K.G."/>
            <person name="Koehler B."/>
            <person name="Kolukisaoglu U."/>
            <person name="Kubo M."/>
            <person name="Kurata T."/>
            <person name="Lalonde S."/>
            <person name="Li K."/>
            <person name="Li Y."/>
            <person name="Litt A."/>
            <person name="Lyons E."/>
            <person name="Manning G."/>
            <person name="Maruyama T."/>
            <person name="Michael T.P."/>
            <person name="Mikami K."/>
            <person name="Miyazaki S."/>
            <person name="Morinaga S."/>
            <person name="Murata T."/>
            <person name="Mueller-Roeber B."/>
            <person name="Nelson D.R."/>
            <person name="Obara M."/>
            <person name="Oguri Y."/>
            <person name="Olmstead R.G."/>
            <person name="Onodera N."/>
            <person name="Petersen B.L."/>
            <person name="Pils B."/>
            <person name="Prigge M."/>
            <person name="Rensing S.A."/>
            <person name="Riano-Pachon D.M."/>
            <person name="Roberts A.W."/>
            <person name="Sato Y."/>
            <person name="Scheller H.V."/>
            <person name="Schulz B."/>
            <person name="Schulz C."/>
            <person name="Shakirov E.V."/>
            <person name="Shibagaki N."/>
            <person name="Shinohara N."/>
            <person name="Shippen D.E."/>
            <person name="Soerensen I."/>
            <person name="Sotooka R."/>
            <person name="Sugimoto N."/>
            <person name="Sugita M."/>
            <person name="Sumikawa N."/>
            <person name="Tanurdzic M."/>
            <person name="Theissen G."/>
            <person name="Ulvskov P."/>
            <person name="Wakazuki S."/>
            <person name="Weng J.K."/>
            <person name="Willats W.W."/>
            <person name="Wipf D."/>
            <person name="Wolf P.G."/>
            <person name="Yang L."/>
            <person name="Zimmer A.D."/>
            <person name="Zhu Q."/>
            <person name="Mitros T."/>
            <person name="Hellsten U."/>
            <person name="Loque D."/>
            <person name="Otillar R."/>
            <person name="Salamov A."/>
            <person name="Schmutz J."/>
            <person name="Shapiro H."/>
            <person name="Lindquist E."/>
            <person name="Lucas S."/>
            <person name="Rokhsar D."/>
            <person name="Grigoriev I.V."/>
        </authorList>
    </citation>
    <scope>NUCLEOTIDE SEQUENCE [LARGE SCALE GENOMIC DNA]</scope>
</reference>
<dbReference type="PANTHER" id="PTHR48017">
    <property type="entry name" value="OS05G0424000 PROTEIN-RELATED"/>
    <property type="match status" value="1"/>
</dbReference>
<feature type="compositionally biased region" description="Polar residues" evidence="7">
    <location>
        <begin position="1"/>
        <end position="16"/>
    </location>
</feature>
<dbReference type="Pfam" id="PF01490">
    <property type="entry name" value="Aa_trans"/>
    <property type="match status" value="1"/>
</dbReference>
<comment type="subcellular location">
    <subcellularLocation>
        <location evidence="1">Membrane</location>
    </subcellularLocation>
</comment>
<feature type="region of interest" description="Disordered" evidence="7">
    <location>
        <begin position="1"/>
        <end position="21"/>
    </location>
</feature>
<dbReference type="KEGG" id="smo:SELMODRAFT_90513"/>
<organism evidence="11">
    <name type="scientific">Selaginella moellendorffii</name>
    <name type="common">Spikemoss</name>
    <dbReference type="NCBI Taxonomy" id="88036"/>
    <lineage>
        <taxon>Eukaryota</taxon>
        <taxon>Viridiplantae</taxon>
        <taxon>Streptophyta</taxon>
        <taxon>Embryophyta</taxon>
        <taxon>Tracheophyta</taxon>
        <taxon>Lycopodiopsida</taxon>
        <taxon>Selaginellales</taxon>
        <taxon>Selaginellaceae</taxon>
        <taxon>Selaginella</taxon>
    </lineage>
</organism>
<dbReference type="GO" id="GO:0015171">
    <property type="term" value="F:amino acid transmembrane transporter activity"/>
    <property type="evidence" value="ECO:0000318"/>
    <property type="project" value="GO_Central"/>
</dbReference>
<evidence type="ECO:0000256" key="2">
    <source>
        <dbReference type="ARBA" id="ARBA00022448"/>
    </source>
</evidence>
<evidence type="ECO:0000256" key="6">
    <source>
        <dbReference type="ARBA" id="ARBA00023136"/>
    </source>
</evidence>
<dbReference type="Gramene" id="EFJ30230">
    <property type="protein sequence ID" value="EFJ30230"/>
    <property type="gene ID" value="SELMODRAFT_90513"/>
</dbReference>
<dbReference type="InterPro" id="IPR013057">
    <property type="entry name" value="AA_transpt_TM"/>
</dbReference>
<feature type="transmembrane region" description="Helical" evidence="8">
    <location>
        <begin position="195"/>
        <end position="216"/>
    </location>
</feature>
<dbReference type="EMBL" id="GL377576">
    <property type="protein sequence ID" value="EFJ30230.1"/>
    <property type="molecule type" value="Genomic_DNA"/>
</dbReference>